<feature type="chain" id="PRO_5004110349" evidence="1">
    <location>
        <begin position="20"/>
        <end position="134"/>
    </location>
</feature>
<reference evidence="2 3" key="1">
    <citation type="journal article" date="2012" name="PLoS Pathog.">
        <title>Diverse lifestyles and strategies of plant pathogenesis encoded in the genomes of eighteen Dothideomycetes fungi.</title>
        <authorList>
            <person name="Ohm R.A."/>
            <person name="Feau N."/>
            <person name="Henrissat B."/>
            <person name="Schoch C.L."/>
            <person name="Horwitz B.A."/>
            <person name="Barry K.W."/>
            <person name="Condon B.J."/>
            <person name="Copeland A.C."/>
            <person name="Dhillon B."/>
            <person name="Glaser F."/>
            <person name="Hesse C.N."/>
            <person name="Kosti I."/>
            <person name="LaButti K."/>
            <person name="Lindquist E.A."/>
            <person name="Lucas S."/>
            <person name="Salamov A.A."/>
            <person name="Bradshaw R.E."/>
            <person name="Ciuffetti L."/>
            <person name="Hamelin R.C."/>
            <person name="Kema G.H.J."/>
            <person name="Lawrence C."/>
            <person name="Scott J.A."/>
            <person name="Spatafora J.W."/>
            <person name="Turgeon B.G."/>
            <person name="de Wit P.J.G.M."/>
            <person name="Zhong S."/>
            <person name="Goodwin S.B."/>
            <person name="Grigoriev I.V."/>
        </authorList>
    </citation>
    <scope>NUCLEOTIDE SEQUENCE [LARGE SCALE GENOMIC DNA]</scope>
    <source>
        <strain evidence="2 3">SO2202</strain>
    </source>
</reference>
<protein>
    <submittedName>
        <fullName evidence="2">Uncharacterized protein</fullName>
    </submittedName>
</protein>
<organism evidence="2 3">
    <name type="scientific">Sphaerulina musiva (strain SO2202)</name>
    <name type="common">Poplar stem canker fungus</name>
    <name type="synonym">Septoria musiva</name>
    <dbReference type="NCBI Taxonomy" id="692275"/>
    <lineage>
        <taxon>Eukaryota</taxon>
        <taxon>Fungi</taxon>
        <taxon>Dikarya</taxon>
        <taxon>Ascomycota</taxon>
        <taxon>Pezizomycotina</taxon>
        <taxon>Dothideomycetes</taxon>
        <taxon>Dothideomycetidae</taxon>
        <taxon>Mycosphaerellales</taxon>
        <taxon>Mycosphaerellaceae</taxon>
        <taxon>Sphaerulina</taxon>
    </lineage>
</organism>
<dbReference type="GeneID" id="27903518"/>
<sequence length="134" mass="14000">MQFPIILTAAAIFAATGLCDRIVHCTVTNMGAGNVKYNNCSPADRQACFQRCQSDCGFDYRLWDASADPASGNCDCWCPCSQNCGSDGFGDNQLKRSAEAEAEAESLPVAVAVAAAGVPEGHSRGIELESGSAN</sequence>
<keyword evidence="1" id="KW-0732">Signal</keyword>
<evidence type="ECO:0000256" key="1">
    <source>
        <dbReference type="SAM" id="SignalP"/>
    </source>
</evidence>
<dbReference type="RefSeq" id="XP_016758879.1">
    <property type="nucleotide sequence ID" value="XM_016906381.1"/>
</dbReference>
<feature type="signal peptide" evidence="1">
    <location>
        <begin position="1"/>
        <end position="19"/>
    </location>
</feature>
<gene>
    <name evidence="2" type="ORF">SEPMUDRAFT_150763</name>
</gene>
<proteinExistence type="predicted"/>
<keyword evidence="3" id="KW-1185">Reference proteome</keyword>
<accession>N1QHY0</accession>
<dbReference type="HOGENOM" id="CLU_1897525_0_0_1"/>
<evidence type="ECO:0000313" key="3">
    <source>
        <dbReference type="Proteomes" id="UP000016931"/>
    </source>
</evidence>
<dbReference type="EMBL" id="KB456267">
    <property type="protein sequence ID" value="EMF10758.1"/>
    <property type="molecule type" value="Genomic_DNA"/>
</dbReference>
<name>N1QHY0_SPHMS</name>
<dbReference type="AlphaFoldDB" id="N1QHY0"/>
<evidence type="ECO:0000313" key="2">
    <source>
        <dbReference type="EMBL" id="EMF10758.1"/>
    </source>
</evidence>
<dbReference type="Proteomes" id="UP000016931">
    <property type="component" value="Unassembled WGS sequence"/>
</dbReference>